<dbReference type="Gene3D" id="3.40.50.620">
    <property type="entry name" value="HUPs"/>
    <property type="match status" value="1"/>
</dbReference>
<evidence type="ECO:0000256" key="1">
    <source>
        <dbReference type="ARBA" id="ARBA00008791"/>
    </source>
</evidence>
<reference evidence="3 4" key="1">
    <citation type="journal article" date="2022" name="Syst. Appl. Microbiol.">
        <title>Natronocalculus amylovorans gen. nov., sp. nov., and Natranaeroarchaeum aerophilus sp. nov., dominant culturable amylolytic natronoarchaea from hypersaline soda lakes in southwestern Siberia.</title>
        <authorList>
            <person name="Sorokin D.Y."/>
            <person name="Elcheninov A.G."/>
            <person name="Khizhniak T.V."/>
            <person name="Koenen M."/>
            <person name="Bale N.J."/>
            <person name="Damste J.S.S."/>
            <person name="Kublanov I.V."/>
        </authorList>
    </citation>
    <scope>NUCLEOTIDE SEQUENCE [LARGE SCALE GENOMIC DNA]</scope>
    <source>
        <strain evidence="3 4">AArc-St1-1</strain>
    </source>
</reference>
<evidence type="ECO:0000313" key="3">
    <source>
        <dbReference type="EMBL" id="MCL9812735.1"/>
    </source>
</evidence>
<dbReference type="AlphaFoldDB" id="A0AAE3FPI0"/>
<dbReference type="InterPro" id="IPR006015">
    <property type="entry name" value="Universal_stress_UspA"/>
</dbReference>
<accession>A0AAE3FPI0</accession>
<dbReference type="PANTHER" id="PTHR46268">
    <property type="entry name" value="STRESS RESPONSE PROTEIN NHAX"/>
    <property type="match status" value="1"/>
</dbReference>
<organism evidence="3 4">
    <name type="scientific">Natranaeroarchaeum aerophilus</name>
    <dbReference type="NCBI Taxonomy" id="2917711"/>
    <lineage>
        <taxon>Archaea</taxon>
        <taxon>Methanobacteriati</taxon>
        <taxon>Methanobacteriota</taxon>
        <taxon>Stenosarchaea group</taxon>
        <taxon>Halobacteria</taxon>
        <taxon>Halobacteriales</taxon>
        <taxon>Natronoarchaeaceae</taxon>
        <taxon>Natranaeroarchaeum</taxon>
    </lineage>
</organism>
<dbReference type="PRINTS" id="PR01438">
    <property type="entry name" value="UNVRSLSTRESS"/>
</dbReference>
<dbReference type="PANTHER" id="PTHR46268:SF6">
    <property type="entry name" value="UNIVERSAL STRESS PROTEIN UP12"/>
    <property type="match status" value="1"/>
</dbReference>
<protein>
    <submittedName>
        <fullName evidence="3">Universal stress protein</fullName>
    </submittedName>
</protein>
<comment type="caution">
    <text evidence="3">The sequence shown here is derived from an EMBL/GenBank/DDBJ whole genome shotgun (WGS) entry which is preliminary data.</text>
</comment>
<keyword evidence="4" id="KW-1185">Reference proteome</keyword>
<dbReference type="CDD" id="cd00293">
    <property type="entry name" value="USP-like"/>
    <property type="match status" value="1"/>
</dbReference>
<dbReference type="EMBL" id="JAKRVY010000001">
    <property type="protein sequence ID" value="MCL9812735.1"/>
    <property type="molecule type" value="Genomic_DNA"/>
</dbReference>
<evidence type="ECO:0000259" key="2">
    <source>
        <dbReference type="Pfam" id="PF00582"/>
    </source>
</evidence>
<gene>
    <name evidence="3" type="ORF">AArcSt11_03595</name>
</gene>
<dbReference type="Proteomes" id="UP001202674">
    <property type="component" value="Unassembled WGS sequence"/>
</dbReference>
<evidence type="ECO:0000313" key="4">
    <source>
        <dbReference type="Proteomes" id="UP001202674"/>
    </source>
</evidence>
<dbReference type="InterPro" id="IPR006016">
    <property type="entry name" value="UspA"/>
</dbReference>
<proteinExistence type="inferred from homology"/>
<comment type="similarity">
    <text evidence="1">Belongs to the universal stress protein A family.</text>
</comment>
<dbReference type="SUPFAM" id="SSF52402">
    <property type="entry name" value="Adenine nucleotide alpha hydrolases-like"/>
    <property type="match status" value="1"/>
</dbReference>
<sequence>MYRRILLPTDGSEGSQRAIEHAVALADEVGAAIHAVYVLNATEFDELDGDAVDERKHAGESALDAVERACDRVGIDLNRELRRGVPHEEILAAAEESGSDAVVMGTHGRTGIDRLLVGSVTERVIRESPIPVTTVRVAEENLAIDTPERALERAREAVDEAGYEEIDVLDEPYRGTSFWIVPMELGGKTARVHIDGSTGSIRIATSGN</sequence>
<dbReference type="Pfam" id="PF00582">
    <property type="entry name" value="Usp"/>
    <property type="match status" value="1"/>
</dbReference>
<name>A0AAE3FPI0_9EURY</name>
<feature type="domain" description="UspA" evidence="2">
    <location>
        <begin position="1"/>
        <end position="136"/>
    </location>
</feature>
<dbReference type="InterPro" id="IPR014729">
    <property type="entry name" value="Rossmann-like_a/b/a_fold"/>
</dbReference>
<dbReference type="RefSeq" id="WP_250594693.1">
    <property type="nucleotide sequence ID" value="NZ_JAKRVY010000001.1"/>
</dbReference>